<dbReference type="AlphaFoldDB" id="A0A3A1YRR0"/>
<feature type="transmembrane region" description="Helical" evidence="6">
    <location>
        <begin position="425"/>
        <end position="451"/>
    </location>
</feature>
<feature type="transmembrane region" description="Helical" evidence="6">
    <location>
        <begin position="317"/>
        <end position="347"/>
    </location>
</feature>
<feature type="transmembrane region" description="Helical" evidence="6">
    <location>
        <begin position="265"/>
        <end position="284"/>
    </location>
</feature>
<dbReference type="PANTHER" id="PTHR30287:SF1">
    <property type="entry name" value="INNER MEMBRANE PROTEIN"/>
    <property type="match status" value="1"/>
</dbReference>
<dbReference type="EMBL" id="NQYH01000010">
    <property type="protein sequence ID" value="RIY40211.1"/>
    <property type="molecule type" value="Genomic_DNA"/>
</dbReference>
<keyword evidence="4 6" id="KW-1133">Transmembrane helix</keyword>
<accession>A0A3A1YRR0</accession>
<dbReference type="Pfam" id="PF02687">
    <property type="entry name" value="FtsX"/>
    <property type="match status" value="2"/>
</dbReference>
<evidence type="ECO:0000256" key="4">
    <source>
        <dbReference type="ARBA" id="ARBA00022989"/>
    </source>
</evidence>
<dbReference type="PANTHER" id="PTHR30287">
    <property type="entry name" value="MEMBRANE COMPONENT OF PREDICTED ABC SUPERFAMILY METABOLITE UPTAKE TRANSPORTER"/>
    <property type="match status" value="1"/>
</dbReference>
<feature type="transmembrane region" description="Helical" evidence="6">
    <location>
        <begin position="29"/>
        <end position="49"/>
    </location>
</feature>
<feature type="transmembrane region" description="Helical" evidence="6">
    <location>
        <begin position="400"/>
        <end position="419"/>
    </location>
</feature>
<evidence type="ECO:0000259" key="7">
    <source>
        <dbReference type="Pfam" id="PF02687"/>
    </source>
</evidence>
<keyword evidence="5 6" id="KW-0472">Membrane</keyword>
<feature type="transmembrane region" description="Helical" evidence="6">
    <location>
        <begin position="477"/>
        <end position="497"/>
    </location>
</feature>
<feature type="domain" description="ABC3 transporter permease C-terminal" evidence="7">
    <location>
        <begin position="268"/>
        <end position="385"/>
    </location>
</feature>
<feature type="transmembrane region" description="Helical" evidence="6">
    <location>
        <begin position="713"/>
        <end position="735"/>
    </location>
</feature>
<evidence type="ECO:0000256" key="1">
    <source>
        <dbReference type="ARBA" id="ARBA00004651"/>
    </source>
</evidence>
<feature type="transmembrane region" description="Helical" evidence="6">
    <location>
        <begin position="359"/>
        <end position="379"/>
    </location>
</feature>
<dbReference type="GO" id="GO:0005886">
    <property type="term" value="C:plasma membrane"/>
    <property type="evidence" value="ECO:0007669"/>
    <property type="project" value="UniProtKB-SubCell"/>
</dbReference>
<evidence type="ECO:0000313" key="9">
    <source>
        <dbReference type="Proteomes" id="UP000266206"/>
    </source>
</evidence>
<sequence>MVGLRRAGWLSGFGQGYRSLIRDWRSGELRMIVMALIVAVAAISSVGFLTDRVSQALGRNTTQMLGGDLALEADSPISTQIKSQATDFGLRVAQTVSFPSMASAQAGLKLASVKAVSPDYPLVPGLTLRTSANGPSEIASAAPASGQAWVDPQILGLLNLNIGDEVGLGNLQLTIAGVITYEPDRGVQFVNVAPRIMMSTLDLDASGLLGLGSRARYGLLAAGSPSDVEAFQAWLTPRLERGQRLKSIDEARPEIRSSLQRAQQFLLLVALLAVMIAAVAVALATRRFQLRHQNGFAVMRCLGGSASQLRGLLCSEFVLLAACASSIGVVVGYAVHLLLVMTIASVFNTVLPSASWGPALQGAIAGLILLLGFALAPLFELGRVSPARVLRDQAPRFSSYRSLAYLSGLSAFVGLTYWVSGDARLTFTVVGGFLAALVLFVALSWLGLWLLERLRHYAGAPSILRFALAGLARRRSLTVAQVSALSLGLMVLLLLTITRTDLLQGWQNTVPADAPNTFLINIQPDQANDVQAMLREQGLVNETLAPMIRGRLVAINGSAVDPDQFESGRAQRLSEREFNLSYRDNLPASNRIVSGQWLDPAKAEVSLEDEVAQTLGLKVGDQLQFDIAGELVDVRVTSLREVKWDSFDVNFFALMSESVLADKPASYLTSFYLPPARAGLMQELVQAFPNITVFDVGVMLAQVQRILDQVIRAVQILFVFTMLAGVLVLATAFFATREERLHEVAVLRMLGANAGQLRRSMRIELLLLGGLSGLLAAAGAVTVAALLAHYVLSIDFIFSWWPWALGVGLGLLATLLAGLLALRGILNTPPLSSLRVLA</sequence>
<dbReference type="RefSeq" id="WP_119516541.1">
    <property type="nucleotide sequence ID" value="NZ_NQYH01000010.1"/>
</dbReference>
<protein>
    <submittedName>
        <fullName evidence="8">ABC transporter permease</fullName>
    </submittedName>
</protein>
<gene>
    <name evidence="8" type="ORF">CJP73_11345</name>
</gene>
<evidence type="ECO:0000256" key="5">
    <source>
        <dbReference type="ARBA" id="ARBA00023136"/>
    </source>
</evidence>
<organism evidence="8 9">
    <name type="scientific">Neopusillimonas maritima</name>
    <dbReference type="NCBI Taxonomy" id="2026239"/>
    <lineage>
        <taxon>Bacteria</taxon>
        <taxon>Pseudomonadati</taxon>
        <taxon>Pseudomonadota</taxon>
        <taxon>Betaproteobacteria</taxon>
        <taxon>Burkholderiales</taxon>
        <taxon>Alcaligenaceae</taxon>
        <taxon>Neopusillimonas</taxon>
    </lineage>
</organism>
<keyword evidence="3 6" id="KW-0812">Transmembrane</keyword>
<name>A0A3A1YRR0_9BURK</name>
<dbReference type="Proteomes" id="UP000266206">
    <property type="component" value="Unassembled WGS sequence"/>
</dbReference>
<evidence type="ECO:0000256" key="2">
    <source>
        <dbReference type="ARBA" id="ARBA00022475"/>
    </source>
</evidence>
<dbReference type="InterPro" id="IPR003838">
    <property type="entry name" value="ABC3_permease_C"/>
</dbReference>
<dbReference type="InterPro" id="IPR038766">
    <property type="entry name" value="Membrane_comp_ABC_pdt"/>
</dbReference>
<keyword evidence="2" id="KW-1003">Cell membrane</keyword>
<feature type="domain" description="ABC3 transporter permease C-terminal" evidence="7">
    <location>
        <begin position="716"/>
        <end position="830"/>
    </location>
</feature>
<comment type="caution">
    <text evidence="8">The sequence shown here is derived from an EMBL/GenBank/DDBJ whole genome shotgun (WGS) entry which is preliminary data.</text>
</comment>
<evidence type="ECO:0000313" key="8">
    <source>
        <dbReference type="EMBL" id="RIY40211.1"/>
    </source>
</evidence>
<reference evidence="8 9" key="1">
    <citation type="submission" date="2017-08" db="EMBL/GenBank/DDBJ databases">
        <title>Pusillimonas indicus sp. nov., a member of the family Alcaligenaceae isolated from surface seawater.</title>
        <authorList>
            <person name="Li J."/>
        </authorList>
    </citation>
    <scope>NUCLEOTIDE SEQUENCE [LARGE SCALE GENOMIC DNA]</scope>
    <source>
        <strain evidence="8 9">L52-1-41</strain>
    </source>
</reference>
<evidence type="ECO:0000256" key="3">
    <source>
        <dbReference type="ARBA" id="ARBA00022692"/>
    </source>
</evidence>
<feature type="transmembrane region" description="Helical" evidence="6">
    <location>
        <begin position="765"/>
        <end position="788"/>
    </location>
</feature>
<feature type="transmembrane region" description="Helical" evidence="6">
    <location>
        <begin position="800"/>
        <end position="822"/>
    </location>
</feature>
<proteinExistence type="predicted"/>
<evidence type="ECO:0000256" key="6">
    <source>
        <dbReference type="SAM" id="Phobius"/>
    </source>
</evidence>
<dbReference type="OrthoDB" id="5292592at2"/>
<comment type="subcellular location">
    <subcellularLocation>
        <location evidence="1">Cell membrane</location>
        <topology evidence="1">Multi-pass membrane protein</topology>
    </subcellularLocation>
</comment>